<evidence type="ECO:0000256" key="5">
    <source>
        <dbReference type="ARBA" id="ARBA00023125"/>
    </source>
</evidence>
<evidence type="ECO:0000256" key="3">
    <source>
        <dbReference type="ARBA" id="ARBA00022833"/>
    </source>
</evidence>
<keyword evidence="7" id="KW-0408">Iron</keyword>
<dbReference type="PANTHER" id="PTHR33202:SF6">
    <property type="entry name" value="ZINC UPTAKE REGULATION PROTEIN"/>
    <property type="match status" value="1"/>
</dbReference>
<keyword evidence="6 7" id="KW-0804">Transcription</keyword>
<sequence length="161" mass="18512">MPVKYSELKMELSQQHQSIIDGIEAVCKKRNIKLTSQRKIVLAIMLKSEKAMSAYELLDLLKIEEPHAKPPTIYRVLEFLLEQDFIHKVESSNSYVICPHFNQLDHISILIICDNCKQITESNSEQVADTLKALAKQQQFQIKHSVIEIHGLCHTCKLITQ</sequence>
<proteinExistence type="inferred from homology"/>
<comment type="similarity">
    <text evidence="1 7">Belongs to the Fur family.</text>
</comment>
<dbReference type="NCBIfam" id="NF008646">
    <property type="entry name" value="PRK11639.1"/>
    <property type="match status" value="1"/>
</dbReference>
<keyword evidence="5 7" id="KW-0238">DNA-binding</keyword>
<reference evidence="8 9" key="1">
    <citation type="submission" date="2020-06" db="EMBL/GenBank/DDBJ databases">
        <title>Frischella cerana isolated from Apis cerana gut homogenate.</title>
        <authorList>
            <person name="Wolter L.A."/>
            <person name="Suenami S."/>
            <person name="Miyazaki R."/>
        </authorList>
    </citation>
    <scope>NUCLEOTIDE SEQUENCE [LARGE SCALE GENOMIC DNA]</scope>
    <source>
        <strain evidence="8 9">Ac13</strain>
    </source>
</reference>
<dbReference type="RefSeq" id="WP_187754915.1">
    <property type="nucleotide sequence ID" value="NZ_JABURY010000008.1"/>
</dbReference>
<dbReference type="InterPro" id="IPR036388">
    <property type="entry name" value="WH-like_DNA-bd_sf"/>
</dbReference>
<keyword evidence="7" id="KW-0479">Metal-binding</keyword>
<keyword evidence="3 7" id="KW-0862">Zinc</keyword>
<keyword evidence="2 7" id="KW-0678">Repressor</keyword>
<dbReference type="SUPFAM" id="SSF46785">
    <property type="entry name" value="Winged helix' DNA-binding domain"/>
    <property type="match status" value="1"/>
</dbReference>
<accession>A0ABR7QW86</accession>
<evidence type="ECO:0000256" key="7">
    <source>
        <dbReference type="RuleBase" id="RU364037"/>
    </source>
</evidence>
<evidence type="ECO:0000256" key="1">
    <source>
        <dbReference type="ARBA" id="ARBA00007957"/>
    </source>
</evidence>
<dbReference type="PANTHER" id="PTHR33202">
    <property type="entry name" value="ZINC UPTAKE REGULATION PROTEIN"/>
    <property type="match status" value="1"/>
</dbReference>
<dbReference type="EMBL" id="JABURY010000008">
    <property type="protein sequence ID" value="MBC9130465.1"/>
    <property type="molecule type" value="Genomic_DNA"/>
</dbReference>
<dbReference type="InterPro" id="IPR036390">
    <property type="entry name" value="WH_DNA-bd_sf"/>
</dbReference>
<keyword evidence="9" id="KW-1185">Reference proteome</keyword>
<gene>
    <name evidence="8" type="primary">zur</name>
    <name evidence="7" type="synonym">fur</name>
    <name evidence="8" type="ORF">FcAc13_03980</name>
</gene>
<dbReference type="Proteomes" id="UP000651208">
    <property type="component" value="Unassembled WGS sequence"/>
</dbReference>
<name>A0ABR7QW86_9GAMM</name>
<dbReference type="CDD" id="cd07153">
    <property type="entry name" value="Fur_like"/>
    <property type="match status" value="1"/>
</dbReference>
<evidence type="ECO:0000313" key="8">
    <source>
        <dbReference type="EMBL" id="MBC9130465.1"/>
    </source>
</evidence>
<dbReference type="Pfam" id="PF01475">
    <property type="entry name" value="FUR"/>
    <property type="match status" value="1"/>
</dbReference>
<evidence type="ECO:0000256" key="4">
    <source>
        <dbReference type="ARBA" id="ARBA00023015"/>
    </source>
</evidence>
<protein>
    <recommendedName>
        <fullName evidence="7">Ferric uptake regulation protein</fullName>
    </recommendedName>
</protein>
<dbReference type="InterPro" id="IPR043135">
    <property type="entry name" value="Fur_C"/>
</dbReference>
<evidence type="ECO:0000256" key="6">
    <source>
        <dbReference type="ARBA" id="ARBA00023163"/>
    </source>
</evidence>
<comment type="caution">
    <text evidence="8">The sequence shown here is derived from an EMBL/GenBank/DDBJ whole genome shotgun (WGS) entry which is preliminary data.</text>
</comment>
<evidence type="ECO:0000256" key="2">
    <source>
        <dbReference type="ARBA" id="ARBA00022491"/>
    </source>
</evidence>
<keyword evidence="7" id="KW-0963">Cytoplasm</keyword>
<keyword evidence="4 7" id="KW-0805">Transcription regulation</keyword>
<dbReference type="Gene3D" id="3.30.1490.190">
    <property type="match status" value="1"/>
</dbReference>
<comment type="subunit">
    <text evidence="7">Homodimer.</text>
</comment>
<evidence type="ECO:0000313" key="9">
    <source>
        <dbReference type="Proteomes" id="UP000651208"/>
    </source>
</evidence>
<dbReference type="Gene3D" id="1.10.10.10">
    <property type="entry name" value="Winged helix-like DNA-binding domain superfamily/Winged helix DNA-binding domain"/>
    <property type="match status" value="1"/>
</dbReference>
<organism evidence="8 9">
    <name type="scientific">Frischella japonica</name>
    <dbReference type="NCBI Taxonomy" id="2741544"/>
    <lineage>
        <taxon>Bacteria</taxon>
        <taxon>Pseudomonadati</taxon>
        <taxon>Pseudomonadota</taxon>
        <taxon>Gammaproteobacteria</taxon>
        <taxon>Orbales</taxon>
        <taxon>Orbaceae</taxon>
        <taxon>Frischella</taxon>
    </lineage>
</organism>
<dbReference type="InterPro" id="IPR002481">
    <property type="entry name" value="FUR"/>
</dbReference>
<comment type="subcellular location">
    <subcellularLocation>
        <location evidence="7">Cytoplasm</location>
    </subcellularLocation>
</comment>